<accession>A0A3B0CNF3</accession>
<proteinExistence type="inferred from homology"/>
<keyword evidence="2 4" id="KW-0378">Hydrolase</keyword>
<dbReference type="Gene3D" id="3.40.50.1820">
    <property type="entry name" value="alpha/beta hydrolase"/>
    <property type="match status" value="1"/>
</dbReference>
<dbReference type="RefSeq" id="WP_120746158.1">
    <property type="nucleotide sequence ID" value="NZ_RBAH01000003.1"/>
</dbReference>
<sequence>MLKKLNINGVLLHVEDQGEGPAIVTLHGGPGLGSRHGDAATFGAFAAEGYRVVSYDQRGNGESEGAEPYSHEQFNLDTEALRQELGLGKIVIAGGSYGGYLALEYALRYPENVAGIVLRDTAASNAYRNTAHDRALQSGLPGVTEEMLNRLFNGEARSDEDFRDMYAAILPLYWVEYTQSMLDEHLNSIMFRHETHNWAFSRNQPHFNIVDRLKTIQAPTLVLCGRHDWITPLEASEEIAREIPNSRLVIFEKSGHSPQKEEREKFLGEVRRFLQEVAPNS</sequence>
<feature type="domain" description="AB hydrolase-1" evidence="3">
    <location>
        <begin position="21"/>
        <end position="262"/>
    </location>
</feature>
<dbReference type="PRINTS" id="PR00111">
    <property type="entry name" value="ABHYDROLASE"/>
</dbReference>
<dbReference type="PANTHER" id="PTHR43798">
    <property type="entry name" value="MONOACYLGLYCEROL LIPASE"/>
    <property type="match status" value="1"/>
</dbReference>
<dbReference type="GO" id="GO:0016020">
    <property type="term" value="C:membrane"/>
    <property type="evidence" value="ECO:0007669"/>
    <property type="project" value="TreeGrafter"/>
</dbReference>
<dbReference type="Pfam" id="PF00561">
    <property type="entry name" value="Abhydrolase_1"/>
    <property type="match status" value="1"/>
</dbReference>
<dbReference type="InterPro" id="IPR029058">
    <property type="entry name" value="AB_hydrolase_fold"/>
</dbReference>
<dbReference type="PRINTS" id="PR00793">
    <property type="entry name" value="PROAMNOPTASE"/>
</dbReference>
<name>A0A3B0CNF3_9BACL</name>
<dbReference type="GO" id="GO:0006508">
    <property type="term" value="P:proteolysis"/>
    <property type="evidence" value="ECO:0007669"/>
    <property type="project" value="InterPro"/>
</dbReference>
<dbReference type="GO" id="GO:0004177">
    <property type="term" value="F:aminopeptidase activity"/>
    <property type="evidence" value="ECO:0007669"/>
    <property type="project" value="UniProtKB-EC"/>
</dbReference>
<dbReference type="SUPFAM" id="SSF53474">
    <property type="entry name" value="alpha/beta-Hydrolases"/>
    <property type="match status" value="1"/>
</dbReference>
<evidence type="ECO:0000256" key="1">
    <source>
        <dbReference type="ARBA" id="ARBA00010088"/>
    </source>
</evidence>
<protein>
    <submittedName>
        <fullName evidence="4">Alpha/beta fold hydrolase</fullName>
    </submittedName>
</protein>
<evidence type="ECO:0000259" key="3">
    <source>
        <dbReference type="Pfam" id="PF00561"/>
    </source>
</evidence>
<evidence type="ECO:0000256" key="2">
    <source>
        <dbReference type="ARBA" id="ARBA00022801"/>
    </source>
</evidence>
<dbReference type="InterPro" id="IPR000073">
    <property type="entry name" value="AB_hydrolase_1"/>
</dbReference>
<organism evidence="4 5">
    <name type="scientific">Paenibacillus ginsengarvi</name>
    <dbReference type="NCBI Taxonomy" id="400777"/>
    <lineage>
        <taxon>Bacteria</taxon>
        <taxon>Bacillati</taxon>
        <taxon>Bacillota</taxon>
        <taxon>Bacilli</taxon>
        <taxon>Bacillales</taxon>
        <taxon>Paenibacillaceae</taxon>
        <taxon>Paenibacillus</taxon>
    </lineage>
</organism>
<comment type="caution">
    <text evidence="4">The sequence shown here is derived from an EMBL/GenBank/DDBJ whole genome shotgun (WGS) entry which is preliminary data.</text>
</comment>
<dbReference type="Proteomes" id="UP000282311">
    <property type="component" value="Unassembled WGS sequence"/>
</dbReference>
<reference evidence="4 5" key="1">
    <citation type="journal article" date="2007" name="Int. J. Syst. Evol. Microbiol.">
        <title>Paenibacillus ginsengarvi sp. nov., isolated from soil from ginseng cultivation.</title>
        <authorList>
            <person name="Yoon M.H."/>
            <person name="Ten L.N."/>
            <person name="Im W.T."/>
        </authorList>
    </citation>
    <scope>NUCLEOTIDE SEQUENCE [LARGE SCALE GENOMIC DNA]</scope>
    <source>
        <strain evidence="4 5">KCTC 13059</strain>
    </source>
</reference>
<keyword evidence="5" id="KW-1185">Reference proteome</keyword>
<dbReference type="PANTHER" id="PTHR43798:SF31">
    <property type="entry name" value="AB HYDROLASE SUPERFAMILY PROTEIN YCLE"/>
    <property type="match status" value="1"/>
</dbReference>
<dbReference type="EMBL" id="RBAH01000003">
    <property type="protein sequence ID" value="RKN85789.1"/>
    <property type="molecule type" value="Genomic_DNA"/>
</dbReference>
<comment type="similarity">
    <text evidence="1">Belongs to the peptidase S33 family.</text>
</comment>
<evidence type="ECO:0000313" key="5">
    <source>
        <dbReference type="Proteomes" id="UP000282311"/>
    </source>
</evidence>
<evidence type="ECO:0000313" key="4">
    <source>
        <dbReference type="EMBL" id="RKN85789.1"/>
    </source>
</evidence>
<dbReference type="AlphaFoldDB" id="A0A3B0CNF3"/>
<gene>
    <name evidence="4" type="ORF">D7M11_05485</name>
</gene>
<dbReference type="InterPro" id="IPR050266">
    <property type="entry name" value="AB_hydrolase_sf"/>
</dbReference>
<dbReference type="InterPro" id="IPR002410">
    <property type="entry name" value="Peptidase_S33"/>
</dbReference>
<dbReference type="OrthoDB" id="53505at2"/>